<dbReference type="PROSITE" id="PS00194">
    <property type="entry name" value="THIOREDOXIN_1"/>
    <property type="match status" value="2"/>
</dbReference>
<keyword evidence="10" id="KW-1185">Reference proteome</keyword>
<feature type="signal peptide" evidence="7">
    <location>
        <begin position="1"/>
        <end position="23"/>
    </location>
</feature>
<dbReference type="GO" id="GO:0005788">
    <property type="term" value="C:endoplasmic reticulum lumen"/>
    <property type="evidence" value="ECO:0007669"/>
    <property type="project" value="UniProtKB-SubCell"/>
</dbReference>
<dbReference type="GO" id="GO:0034976">
    <property type="term" value="P:response to endoplasmic reticulum stress"/>
    <property type="evidence" value="ECO:0007669"/>
    <property type="project" value="TreeGrafter"/>
</dbReference>
<dbReference type="InterPro" id="IPR057305">
    <property type="entry name" value="Thioredox_PDIA6_C"/>
</dbReference>
<dbReference type="OrthoDB" id="10264505at2759"/>
<evidence type="ECO:0000313" key="9">
    <source>
        <dbReference type="EMBL" id="CAH0558997.1"/>
    </source>
</evidence>
<protein>
    <recommendedName>
        <fullName evidence="3">protein disulfide-isomerase</fullName>
        <ecNumber evidence="3">5.3.4.1</ecNumber>
    </recommendedName>
</protein>
<dbReference type="InterPro" id="IPR036249">
    <property type="entry name" value="Thioredoxin-like_sf"/>
</dbReference>
<evidence type="ECO:0000256" key="7">
    <source>
        <dbReference type="SAM" id="SignalP"/>
    </source>
</evidence>
<keyword evidence="5" id="KW-0413">Isomerase</keyword>
<dbReference type="PANTHER" id="PTHR45815:SF3">
    <property type="entry name" value="PROTEIN DISULFIDE-ISOMERASE A6"/>
    <property type="match status" value="1"/>
</dbReference>
<keyword evidence="4" id="KW-1015">Disulfide bond</keyword>
<dbReference type="PANTHER" id="PTHR45815">
    <property type="entry name" value="PROTEIN DISULFIDE-ISOMERASE A6"/>
    <property type="match status" value="1"/>
</dbReference>
<comment type="catalytic activity">
    <reaction evidence="1">
        <text>Catalyzes the rearrangement of -S-S- bonds in proteins.</text>
        <dbReference type="EC" id="5.3.4.1"/>
    </reaction>
</comment>
<dbReference type="EC" id="5.3.4.1" evidence="3"/>
<keyword evidence="6" id="KW-0676">Redox-active center</keyword>
<feature type="chain" id="PRO_5040251815" description="protein disulfide-isomerase" evidence="7">
    <location>
        <begin position="24"/>
        <end position="402"/>
    </location>
</feature>
<evidence type="ECO:0000256" key="2">
    <source>
        <dbReference type="ARBA" id="ARBA00004319"/>
    </source>
</evidence>
<dbReference type="GO" id="GO:0015035">
    <property type="term" value="F:protein-disulfide reductase activity"/>
    <property type="evidence" value="ECO:0007669"/>
    <property type="project" value="TreeGrafter"/>
</dbReference>
<feature type="domain" description="Thioredoxin" evidence="8">
    <location>
        <begin position="13"/>
        <end position="133"/>
    </location>
</feature>
<evidence type="ECO:0000256" key="3">
    <source>
        <dbReference type="ARBA" id="ARBA00012723"/>
    </source>
</evidence>
<feature type="domain" description="Thioredoxin" evidence="8">
    <location>
        <begin position="134"/>
        <end position="244"/>
    </location>
</feature>
<dbReference type="Gene3D" id="3.40.30.10">
    <property type="entry name" value="Glutaredoxin"/>
    <property type="match status" value="2"/>
</dbReference>
<sequence>MHFNSLQKAIIIFIIVTTSPASSLYNSSDDVIELDFNTFMENKMKSEFWLVEFYAPWCGHCQKFAPEYKKTATALKGIAKVAAINCEEDKRLAHKFDIKSYPTIILFGNDVYKEYKGGRSLDELVKFVEGNLNATSDKIQLTDNNFKDYVFNSNKSWMVVFYAPWCGHCKNLKPHWKKAANTFKNVVNFAGLDATIHKKMGKKYIDKGYPTIRYFRSGSDYMGDIYEGTRIADDIIQWVQEKESEDYTPQLKEIINEAALRDSCENTLLCILSFLPNILDCQSECRNTYLNILSETASIYKKQKWGWVWSEGGAQIELENAVEVGGFGYPALVVANYKKSKISVFRGSFSIEGISEFLNDIRSGKGSSLVIKKDKLPKINNVVSWNGQDSTLLLEDDAKEEL</sequence>
<gene>
    <name evidence="9" type="ORF">MELIAE_LOCUS9195</name>
</gene>
<evidence type="ECO:0000256" key="1">
    <source>
        <dbReference type="ARBA" id="ARBA00001182"/>
    </source>
</evidence>
<comment type="subcellular location">
    <subcellularLocation>
        <location evidence="2">Endoplasmic reticulum lumen</location>
    </subcellularLocation>
</comment>
<dbReference type="InterPro" id="IPR013766">
    <property type="entry name" value="Thioredoxin_domain"/>
</dbReference>
<evidence type="ECO:0000256" key="5">
    <source>
        <dbReference type="ARBA" id="ARBA00023235"/>
    </source>
</evidence>
<dbReference type="CDD" id="cd02961">
    <property type="entry name" value="PDI_a_family"/>
    <property type="match status" value="1"/>
</dbReference>
<evidence type="ECO:0000256" key="6">
    <source>
        <dbReference type="ARBA" id="ARBA00023284"/>
    </source>
</evidence>
<dbReference type="EMBL" id="OV121137">
    <property type="protein sequence ID" value="CAH0558997.1"/>
    <property type="molecule type" value="Genomic_DNA"/>
</dbReference>
<name>A0A9P0B701_BRAAE</name>
<accession>A0A9P0B701</accession>
<dbReference type="Pfam" id="PF00085">
    <property type="entry name" value="Thioredoxin"/>
    <property type="match status" value="2"/>
</dbReference>
<dbReference type="PROSITE" id="PS51352">
    <property type="entry name" value="THIOREDOXIN_2"/>
    <property type="match status" value="2"/>
</dbReference>
<evidence type="ECO:0000256" key="4">
    <source>
        <dbReference type="ARBA" id="ARBA00023157"/>
    </source>
</evidence>
<reference evidence="9" key="1">
    <citation type="submission" date="2021-12" db="EMBL/GenBank/DDBJ databases">
        <authorList>
            <person name="King R."/>
        </authorList>
    </citation>
    <scope>NUCLEOTIDE SEQUENCE</scope>
</reference>
<evidence type="ECO:0000259" key="8">
    <source>
        <dbReference type="PROSITE" id="PS51352"/>
    </source>
</evidence>
<dbReference type="Pfam" id="PF24541">
    <property type="entry name" value="Thioredox_PDIA6_C"/>
    <property type="match status" value="1"/>
</dbReference>
<dbReference type="AlphaFoldDB" id="A0A9P0B701"/>
<dbReference type="PRINTS" id="PR00421">
    <property type="entry name" value="THIOREDOXIN"/>
</dbReference>
<proteinExistence type="predicted"/>
<dbReference type="SUPFAM" id="SSF52833">
    <property type="entry name" value="Thioredoxin-like"/>
    <property type="match status" value="3"/>
</dbReference>
<evidence type="ECO:0000313" key="10">
    <source>
        <dbReference type="Proteomes" id="UP001154078"/>
    </source>
</evidence>
<organism evidence="9 10">
    <name type="scientific">Brassicogethes aeneus</name>
    <name type="common">Rape pollen beetle</name>
    <name type="synonym">Meligethes aeneus</name>
    <dbReference type="NCBI Taxonomy" id="1431903"/>
    <lineage>
        <taxon>Eukaryota</taxon>
        <taxon>Metazoa</taxon>
        <taxon>Ecdysozoa</taxon>
        <taxon>Arthropoda</taxon>
        <taxon>Hexapoda</taxon>
        <taxon>Insecta</taxon>
        <taxon>Pterygota</taxon>
        <taxon>Neoptera</taxon>
        <taxon>Endopterygota</taxon>
        <taxon>Coleoptera</taxon>
        <taxon>Polyphaga</taxon>
        <taxon>Cucujiformia</taxon>
        <taxon>Nitidulidae</taxon>
        <taxon>Meligethinae</taxon>
        <taxon>Brassicogethes</taxon>
    </lineage>
</organism>
<dbReference type="GO" id="GO:0003756">
    <property type="term" value="F:protein disulfide isomerase activity"/>
    <property type="evidence" value="ECO:0007669"/>
    <property type="project" value="UniProtKB-EC"/>
</dbReference>
<keyword evidence="7" id="KW-0732">Signal</keyword>
<dbReference type="Proteomes" id="UP001154078">
    <property type="component" value="Chromosome 6"/>
</dbReference>
<dbReference type="InterPro" id="IPR017937">
    <property type="entry name" value="Thioredoxin_CS"/>
</dbReference>